<name>A0A1I1B3S7_9CLOT</name>
<keyword evidence="1" id="KW-0472">Membrane</keyword>
<protein>
    <submittedName>
        <fullName evidence="2">Uncharacterized protein</fullName>
    </submittedName>
</protein>
<keyword evidence="1" id="KW-1133">Transmembrane helix</keyword>
<dbReference type="AlphaFoldDB" id="A0A1I1B3S7"/>
<evidence type="ECO:0000313" key="2">
    <source>
        <dbReference type="EMBL" id="SFB45019.1"/>
    </source>
</evidence>
<evidence type="ECO:0000256" key="1">
    <source>
        <dbReference type="SAM" id="Phobius"/>
    </source>
</evidence>
<evidence type="ECO:0000313" key="3">
    <source>
        <dbReference type="Proteomes" id="UP000198619"/>
    </source>
</evidence>
<dbReference type="STRING" id="84698.SAMN04488528_10634"/>
<keyword evidence="3" id="KW-1185">Reference proteome</keyword>
<sequence length="147" mass="16574">MSVKDKKSGAILAWVLGIFAVLFIICTLVGSAIISTSRFNESYNDTNDMDNAINSAINIGVYYYKCENGIKEELNKEEKILINVKPEYINKFISKTDTINKFDYLVTLENTSNDTITINAKIKNESNTKTKNRQGKIKKVVVSESFN</sequence>
<organism evidence="2 3">
    <name type="scientific">Clostridium frigidicarnis</name>
    <dbReference type="NCBI Taxonomy" id="84698"/>
    <lineage>
        <taxon>Bacteria</taxon>
        <taxon>Bacillati</taxon>
        <taxon>Bacillota</taxon>
        <taxon>Clostridia</taxon>
        <taxon>Eubacteriales</taxon>
        <taxon>Clostridiaceae</taxon>
        <taxon>Clostridium</taxon>
    </lineage>
</organism>
<dbReference type="Proteomes" id="UP000198619">
    <property type="component" value="Unassembled WGS sequence"/>
</dbReference>
<dbReference type="RefSeq" id="WP_090043192.1">
    <property type="nucleotide sequence ID" value="NZ_FOKI01000063.1"/>
</dbReference>
<keyword evidence="1" id="KW-0812">Transmembrane</keyword>
<reference evidence="2 3" key="1">
    <citation type="submission" date="2016-10" db="EMBL/GenBank/DDBJ databases">
        <authorList>
            <person name="de Groot N.N."/>
        </authorList>
    </citation>
    <scope>NUCLEOTIDE SEQUENCE [LARGE SCALE GENOMIC DNA]</scope>
    <source>
        <strain evidence="2 3">DSM 12271</strain>
    </source>
</reference>
<feature type="transmembrane region" description="Helical" evidence="1">
    <location>
        <begin position="12"/>
        <end position="34"/>
    </location>
</feature>
<proteinExistence type="predicted"/>
<accession>A0A1I1B3S7</accession>
<dbReference type="EMBL" id="FOKI01000063">
    <property type="protein sequence ID" value="SFB45019.1"/>
    <property type="molecule type" value="Genomic_DNA"/>
</dbReference>
<gene>
    <name evidence="2" type="ORF">SAMN04488528_10634</name>
</gene>